<accession>A0A4Z0GTD4</accession>
<dbReference type="Pfam" id="PF13440">
    <property type="entry name" value="Polysacc_synt_3"/>
    <property type="match status" value="1"/>
</dbReference>
<feature type="transmembrane region" description="Helical" evidence="6">
    <location>
        <begin position="166"/>
        <end position="187"/>
    </location>
</feature>
<evidence type="ECO:0000256" key="2">
    <source>
        <dbReference type="ARBA" id="ARBA00022475"/>
    </source>
</evidence>
<feature type="transmembrane region" description="Helical" evidence="6">
    <location>
        <begin position="103"/>
        <end position="122"/>
    </location>
</feature>
<evidence type="ECO:0000256" key="5">
    <source>
        <dbReference type="ARBA" id="ARBA00023136"/>
    </source>
</evidence>
<dbReference type="InterPro" id="IPR050833">
    <property type="entry name" value="Poly_Biosynth_Transport"/>
</dbReference>
<evidence type="ECO:0000313" key="8">
    <source>
        <dbReference type="Proteomes" id="UP000298347"/>
    </source>
</evidence>
<comment type="caution">
    <text evidence="7">The sequence shown here is derived from an EMBL/GenBank/DDBJ whole genome shotgun (WGS) entry which is preliminary data.</text>
</comment>
<feature type="transmembrane region" description="Helical" evidence="6">
    <location>
        <begin position="39"/>
        <end position="57"/>
    </location>
</feature>
<feature type="transmembrane region" description="Helical" evidence="6">
    <location>
        <begin position="344"/>
        <end position="367"/>
    </location>
</feature>
<dbReference type="AlphaFoldDB" id="A0A4Z0GTD4"/>
<evidence type="ECO:0000256" key="3">
    <source>
        <dbReference type="ARBA" id="ARBA00022692"/>
    </source>
</evidence>
<dbReference type="EMBL" id="SRJD01000002">
    <property type="protein sequence ID" value="TGA99823.1"/>
    <property type="molecule type" value="Genomic_DNA"/>
</dbReference>
<evidence type="ECO:0000313" key="7">
    <source>
        <dbReference type="EMBL" id="TGA99823.1"/>
    </source>
</evidence>
<feature type="transmembrane region" description="Helical" evidence="6">
    <location>
        <begin position="69"/>
        <end position="91"/>
    </location>
</feature>
<evidence type="ECO:0000256" key="4">
    <source>
        <dbReference type="ARBA" id="ARBA00022989"/>
    </source>
</evidence>
<dbReference type="PANTHER" id="PTHR30250:SF11">
    <property type="entry name" value="O-ANTIGEN TRANSPORTER-RELATED"/>
    <property type="match status" value="1"/>
</dbReference>
<feature type="transmembrane region" description="Helical" evidence="6">
    <location>
        <begin position="319"/>
        <end position="338"/>
    </location>
</feature>
<protein>
    <submittedName>
        <fullName evidence="7">Uncharacterized protein</fullName>
    </submittedName>
</protein>
<proteinExistence type="predicted"/>
<feature type="transmembrane region" description="Helical" evidence="6">
    <location>
        <begin position="250"/>
        <end position="269"/>
    </location>
</feature>
<dbReference type="OrthoDB" id="5906224at2"/>
<comment type="subcellular location">
    <subcellularLocation>
        <location evidence="1">Cell membrane</location>
        <topology evidence="1">Multi-pass membrane protein</topology>
    </subcellularLocation>
</comment>
<dbReference type="Proteomes" id="UP000298347">
    <property type="component" value="Unassembled WGS sequence"/>
</dbReference>
<keyword evidence="5 6" id="KW-0472">Membrane</keyword>
<keyword evidence="2" id="KW-1003">Cell membrane</keyword>
<feature type="transmembrane region" description="Helical" evidence="6">
    <location>
        <begin position="406"/>
        <end position="426"/>
    </location>
</feature>
<keyword evidence="3 6" id="KW-0812">Transmembrane</keyword>
<name>A0A4Z0GTD4_9BACL</name>
<keyword evidence="8" id="KW-1185">Reference proteome</keyword>
<evidence type="ECO:0000256" key="6">
    <source>
        <dbReference type="SAM" id="Phobius"/>
    </source>
</evidence>
<dbReference type="PANTHER" id="PTHR30250">
    <property type="entry name" value="PST FAMILY PREDICTED COLANIC ACID TRANSPORTER"/>
    <property type="match status" value="1"/>
</dbReference>
<feature type="transmembrane region" description="Helical" evidence="6">
    <location>
        <begin position="379"/>
        <end position="400"/>
    </location>
</feature>
<evidence type="ECO:0000256" key="1">
    <source>
        <dbReference type="ARBA" id="ARBA00004651"/>
    </source>
</evidence>
<gene>
    <name evidence="7" type="ORF">E4665_02420</name>
</gene>
<dbReference type="GO" id="GO:0005886">
    <property type="term" value="C:plasma membrane"/>
    <property type="evidence" value="ECO:0007669"/>
    <property type="project" value="UniProtKB-SubCell"/>
</dbReference>
<organism evidence="7 8">
    <name type="scientific">Sporolactobacillus shoreae</name>
    <dbReference type="NCBI Taxonomy" id="1465501"/>
    <lineage>
        <taxon>Bacteria</taxon>
        <taxon>Bacillati</taxon>
        <taxon>Bacillota</taxon>
        <taxon>Bacilli</taxon>
        <taxon>Bacillales</taxon>
        <taxon>Sporolactobacillaceae</taxon>
        <taxon>Sporolactobacillus</taxon>
    </lineage>
</organism>
<feature type="transmembrane region" description="Helical" evidence="6">
    <location>
        <begin position="289"/>
        <end position="307"/>
    </location>
</feature>
<reference evidence="7 8" key="1">
    <citation type="journal article" date="2015" name="Int. J. Syst. Evol. Microbiol.">
        <title>Sporolactobacillus shoreae sp. nov. and Sporolactobacillus spathodeae sp. nov., two spore-forming lactic acid bacteria isolated from tree barks in Thailand.</title>
        <authorList>
            <person name="Thamacharoensuk T."/>
            <person name="Kitahara M."/>
            <person name="Ohkuma M."/>
            <person name="Thongchul N."/>
            <person name="Tanasupawat S."/>
        </authorList>
    </citation>
    <scope>NUCLEOTIDE SEQUENCE [LARGE SCALE GENOMIC DNA]</scope>
    <source>
        <strain evidence="7 8">BK92</strain>
    </source>
</reference>
<feature type="transmembrane region" description="Helical" evidence="6">
    <location>
        <begin position="128"/>
        <end position="145"/>
    </location>
</feature>
<feature type="transmembrane region" description="Helical" evidence="6">
    <location>
        <begin position="207"/>
        <end position="229"/>
    </location>
</feature>
<sequence length="446" mass="50920">MVLMTTTFITTLFAQWIQQSVQRFLPEYRNNISIFNANLMALLFSILLVILLLAFILCPLKSIMGSYQGYYGISVMLVSTQFLYLTISTVAQSSFKSIAYKNISLINGLFKFIFPILLIYVVDRTINNLLLGIVLSQLLLIYPLMRISSFRIKDLILINFKNFTKFVYSIFSYGFPMIGWFLGNSVLNLCDRYVIQIFSSSKEVGIYSANYSIVFSTLSLLTSPLILAAQPILMNQSNIKENKEKIKKTISSFSTFFVIISMPMLSYVICFQHEISAFFLGGVYSEGSKVIPLLFGGIFLWNLALFGHKGFELLKETKIMFLFVLFCAFLNIILNLLLVPRFGYIGSSVATLISMGIYPLLVLIVSKRTILEWQLDWKSIYKIAVSSGVAGIFAIILKLFPFNGHYFIELFIGGLIGLFIYFYMIIKLKVVDVDIQEYINKFKFKQ</sequence>
<keyword evidence="4 6" id="KW-1133">Transmembrane helix</keyword>